<reference evidence="2 3" key="1">
    <citation type="journal article" date="2024" name="IMA Fungus">
        <title>Apiospora arundinis, a panoply of carbohydrate-active enzymes and secondary metabolites.</title>
        <authorList>
            <person name="Sorensen T."/>
            <person name="Petersen C."/>
            <person name="Muurmann A.T."/>
            <person name="Christiansen J.V."/>
            <person name="Brundto M.L."/>
            <person name="Overgaard C.K."/>
            <person name="Boysen A.T."/>
            <person name="Wollenberg R.D."/>
            <person name="Larsen T.O."/>
            <person name="Sorensen J.L."/>
            <person name="Nielsen K.L."/>
            <person name="Sondergaard T.E."/>
        </authorList>
    </citation>
    <scope>NUCLEOTIDE SEQUENCE [LARGE SCALE GENOMIC DNA]</scope>
    <source>
        <strain evidence="2 3">AAU 773</strain>
    </source>
</reference>
<comment type="caution">
    <text evidence="2">The sequence shown here is derived from an EMBL/GenBank/DDBJ whole genome shotgun (WGS) entry which is preliminary data.</text>
</comment>
<feature type="domain" description="Heterokaryon incompatibility" evidence="1">
    <location>
        <begin position="211"/>
        <end position="367"/>
    </location>
</feature>
<dbReference type="Pfam" id="PF06985">
    <property type="entry name" value="HET"/>
    <property type="match status" value="1"/>
</dbReference>
<accession>A0ABR2IJ37</accession>
<protein>
    <recommendedName>
        <fullName evidence="1">Heterokaryon incompatibility domain-containing protein</fullName>
    </recommendedName>
</protein>
<organism evidence="2 3">
    <name type="scientific">Apiospora arundinis</name>
    <dbReference type="NCBI Taxonomy" id="335852"/>
    <lineage>
        <taxon>Eukaryota</taxon>
        <taxon>Fungi</taxon>
        <taxon>Dikarya</taxon>
        <taxon>Ascomycota</taxon>
        <taxon>Pezizomycotina</taxon>
        <taxon>Sordariomycetes</taxon>
        <taxon>Xylariomycetidae</taxon>
        <taxon>Amphisphaeriales</taxon>
        <taxon>Apiosporaceae</taxon>
        <taxon>Apiospora</taxon>
    </lineage>
</organism>
<sequence>MSLRIDEITQSKINQYAQSKISKYDEQPRLGLGFTEVDGHFCDYLDRYPGYQDFTCMIRQETLHDATPRCCACHLLVEAIDQQVTNSNWDNVILAMVGTHLHDTFFVTGVNRVTGEIEHSSPFFLFSNSDISATALFPFRVTNNLDILPCDTSSNDSLVWAKEQIKSCLSEHNCSSDTRRSSLPTRVLDLFAQGGQGMIKLLITNQQRAPYTCLSHCWGNTGRMTKTTTDNLKSRLEGINIADLPRTFRDAVDITRRLGIQYLWIDSLCIIQDCDQDWRSEARRMADIYEGSYVTIAATDSADGDGGCYRHLEEARCSAISVTGDGGKRIDIYSRQPHQHFNISLETAKSSRSVVSPLLKRCWVFQERLLSPRVLHFCSRELLFECRAGNKCQCGEREFESGLKETFAQLLVGDAALDSHQTARGWWAITRQYSQLQLTFRKDVLLALSGIARRIGDTRPADEYLAGIWKSTLPYSLLWYVQDENLDKTADSNAYRTPGLHIPSWSWASANGRIRWELPGPHWNQHLVEVKNAQCTTDTGDGYGQIRRSSLRLTGPTLFSILTRKPSKLGFGDGQESGILSWYLPELSEITKSSSYSFYPDHGVTTEQASPISVLCLWFKPNVMLVLKGAAGGKFERIGLLRQVYYDYKALATHELRQRLRTIELV</sequence>
<keyword evidence="3" id="KW-1185">Reference proteome</keyword>
<dbReference type="Proteomes" id="UP001390339">
    <property type="component" value="Unassembled WGS sequence"/>
</dbReference>
<dbReference type="InterPro" id="IPR010730">
    <property type="entry name" value="HET"/>
</dbReference>
<dbReference type="PANTHER" id="PTHR33112">
    <property type="entry name" value="DOMAIN PROTEIN, PUTATIVE-RELATED"/>
    <property type="match status" value="1"/>
</dbReference>
<evidence type="ECO:0000313" key="3">
    <source>
        <dbReference type="Proteomes" id="UP001390339"/>
    </source>
</evidence>
<dbReference type="PANTHER" id="PTHR33112:SF9">
    <property type="entry name" value="HETEROKARYON INCOMPATIBILITY DOMAIN-CONTAINING PROTEIN"/>
    <property type="match status" value="1"/>
</dbReference>
<evidence type="ECO:0000313" key="2">
    <source>
        <dbReference type="EMBL" id="KAK8863304.1"/>
    </source>
</evidence>
<dbReference type="EMBL" id="JAPCWZ010000005">
    <property type="protein sequence ID" value="KAK8863304.1"/>
    <property type="molecule type" value="Genomic_DNA"/>
</dbReference>
<gene>
    <name evidence="2" type="ORF">PGQ11_009539</name>
</gene>
<proteinExistence type="predicted"/>
<evidence type="ECO:0000259" key="1">
    <source>
        <dbReference type="Pfam" id="PF06985"/>
    </source>
</evidence>
<name>A0ABR2IJ37_9PEZI</name>